<keyword evidence="2" id="KW-0813">Transport</keyword>
<dbReference type="InterPro" id="IPR036942">
    <property type="entry name" value="Beta-barrel_TonB_sf"/>
</dbReference>
<protein>
    <submittedName>
        <fullName evidence="10">Outer membrane receptor protein involved in Fe transport</fullName>
    </submittedName>
</protein>
<keyword evidence="10" id="KW-0675">Receptor</keyword>
<feature type="domain" description="TonB-dependent transporter Oar-like beta-barrel" evidence="9">
    <location>
        <begin position="263"/>
        <end position="1156"/>
    </location>
</feature>
<dbReference type="GO" id="GO:0044718">
    <property type="term" value="P:siderophore transmembrane transport"/>
    <property type="evidence" value="ECO:0007669"/>
    <property type="project" value="TreeGrafter"/>
</dbReference>
<dbReference type="PANTHER" id="PTHR30069">
    <property type="entry name" value="TONB-DEPENDENT OUTER MEMBRANE RECEPTOR"/>
    <property type="match status" value="1"/>
</dbReference>
<evidence type="ECO:0000313" key="10">
    <source>
        <dbReference type="EMBL" id="NYF78879.1"/>
    </source>
</evidence>
<keyword evidence="5" id="KW-0732">Signal</keyword>
<dbReference type="Pfam" id="PF13620">
    <property type="entry name" value="CarboxypepD_reg"/>
    <property type="match status" value="1"/>
</dbReference>
<keyword evidence="11" id="KW-1185">Reference proteome</keyword>
<proteinExistence type="predicted"/>
<evidence type="ECO:0000256" key="7">
    <source>
        <dbReference type="ARBA" id="ARBA00023237"/>
    </source>
</evidence>
<dbReference type="Proteomes" id="UP000589520">
    <property type="component" value="Unassembled WGS sequence"/>
</dbReference>
<evidence type="ECO:0000256" key="1">
    <source>
        <dbReference type="ARBA" id="ARBA00004571"/>
    </source>
</evidence>
<evidence type="ECO:0000313" key="11">
    <source>
        <dbReference type="Proteomes" id="UP000589520"/>
    </source>
</evidence>
<evidence type="ECO:0000256" key="5">
    <source>
        <dbReference type="ARBA" id="ARBA00022729"/>
    </source>
</evidence>
<dbReference type="Gene3D" id="2.60.40.1120">
    <property type="entry name" value="Carboxypeptidase-like, regulatory domain"/>
    <property type="match status" value="1"/>
</dbReference>
<dbReference type="SUPFAM" id="SSF49464">
    <property type="entry name" value="Carboxypeptidase regulatory domain-like"/>
    <property type="match status" value="1"/>
</dbReference>
<keyword evidence="4 8" id="KW-0812">Transmembrane</keyword>
<evidence type="ECO:0000256" key="8">
    <source>
        <dbReference type="SAM" id="Phobius"/>
    </source>
</evidence>
<dbReference type="PANTHER" id="PTHR30069:SF29">
    <property type="entry name" value="HEMOGLOBIN AND HEMOGLOBIN-HAPTOGLOBIN-BINDING PROTEIN 1-RELATED"/>
    <property type="match status" value="1"/>
</dbReference>
<evidence type="ECO:0000256" key="3">
    <source>
        <dbReference type="ARBA" id="ARBA00022452"/>
    </source>
</evidence>
<keyword evidence="8" id="KW-1133">Transmembrane helix</keyword>
<gene>
    <name evidence="10" type="ORF">HDF17_001166</name>
</gene>
<dbReference type="Gene3D" id="2.40.170.20">
    <property type="entry name" value="TonB-dependent receptor, beta-barrel domain"/>
    <property type="match status" value="1"/>
</dbReference>
<evidence type="ECO:0000259" key="9">
    <source>
        <dbReference type="Pfam" id="PF25183"/>
    </source>
</evidence>
<comment type="subcellular location">
    <subcellularLocation>
        <location evidence="1">Cell outer membrane</location>
        <topology evidence="1">Multi-pass membrane protein</topology>
    </subcellularLocation>
</comment>
<comment type="caution">
    <text evidence="10">The sequence shown here is derived from an EMBL/GenBank/DDBJ whole genome shotgun (WGS) entry which is preliminary data.</text>
</comment>
<dbReference type="GO" id="GO:0015344">
    <property type="term" value="F:siderophore uptake transmembrane transporter activity"/>
    <property type="evidence" value="ECO:0007669"/>
    <property type="project" value="TreeGrafter"/>
</dbReference>
<evidence type="ECO:0000256" key="2">
    <source>
        <dbReference type="ARBA" id="ARBA00022448"/>
    </source>
</evidence>
<sequence>MSPPASACPATPYSSVLSQNIFLRALTLVLLLVGAVLSVPLQAQTFTATITGTVTDPSGAAVHNVVVEVKNSGTNEVRHITTDGNGRFAAPQLMPGIYSLTVTADGFKSFTESGIELQGNQVSDHTANLELGSSQQTVEVTASTVAIDSETANREVTIGAEQVQDLPTSFRNPLFLVQSTAGVVAVRTGLSAYTTDQNQNRFSLNGGRDESAAILVDGASIVAPDLGGAIASPTQDAVSEVQVQRTAYDTQFTHTDGGVVSMITKRGSNTLHGGVFEFIRNNHLDANSWDNNRVGIARPLFQRNQFGGNLGGAIFKDKLFLFGAYEGLRQGQPQTYVDTVPTALERTGDFSQSLNPDGTLDVIYNPFTTVASSTSASGYTRTAFPGNKIPASMLSAVGLQAAALYPLPNATSTSLSNSSNYAASTKVVSNYDKFDIRGDYIINAKDSLFGRVTKAWQLNGIPTFFHNAGDNQQGENDYRYETIFGNTWVPNDRWVINTLVSYGRWTEVDTTPSYGHPGTEIGLPSATVSEFQAPILPQFNLENFAQLGYSAYSFSPHETEGLQLNVSHEFHGHSLKFGWSGEIQRLYPSTVSSANFTFNRGLTSGSDAATDSTATGNSIASLLLGTGSTGDAPNQTKLDLQQLNWGWYVQDSWRVTNRLTLSGGVRYDIQGARTERLNRLNNFSLDAVSPLATTTGLPLKGGLVFANASHRGLWDTDYTNFDPRFSIAYKANEQLVFRAGYGVFNPPTYVVSGDAQRSSDGFSSDTTWNSTQGNAGFIPENLLDNPFPQGLTQPTGSSAGLLTQVGQIVNAALSHHPTPYMQVYSADFQLQISPSGTFEMGYAGTQGRKLLYGVYTNLDQLPSQYLSLGSQLNATVANPFAGSITSGALSGATIPYWRTLVHYPQFSSVNLLAGTPGSSSSFNALTAKYNQRFSNGLNALLTYQWSKAIDDTSETNGWEVSDALRDTFNHRLDRSISAHDIPQAFVGTILWDLPFGRGRSFGSNLNRYVDSVIGGWKLTTIVRLSSGMPLQFTADNALANYNYMVTRPNVTSVGDLKLQKRTIGEWFNTAALSSAGTTSLGNVPRFVSNVRRSPTRDADMALEKNFPLYRETRLQIRAEAYNVSNTPQYAAPDTHLGDGNIGQITGTTNVGPRTLQLGARIDF</sequence>
<dbReference type="SUPFAM" id="SSF56935">
    <property type="entry name" value="Porins"/>
    <property type="match status" value="1"/>
</dbReference>
<keyword evidence="6 8" id="KW-0472">Membrane</keyword>
<dbReference type="Pfam" id="PF25183">
    <property type="entry name" value="OMP_b-brl_4"/>
    <property type="match status" value="1"/>
</dbReference>
<accession>A0A7Y9TFZ1</accession>
<evidence type="ECO:0000256" key="4">
    <source>
        <dbReference type="ARBA" id="ARBA00022692"/>
    </source>
</evidence>
<dbReference type="RefSeq" id="WP_179488662.1">
    <property type="nucleotide sequence ID" value="NZ_JACCCW010000001.1"/>
</dbReference>
<reference evidence="10 11" key="1">
    <citation type="submission" date="2020-07" db="EMBL/GenBank/DDBJ databases">
        <title>Genomic Encyclopedia of Type Strains, Phase IV (KMG-V): Genome sequencing to study the core and pangenomes of soil and plant-associated prokaryotes.</title>
        <authorList>
            <person name="Whitman W."/>
        </authorList>
    </citation>
    <scope>NUCLEOTIDE SEQUENCE [LARGE SCALE GENOMIC DNA]</scope>
    <source>
        <strain evidence="10 11">X4EP2</strain>
    </source>
</reference>
<dbReference type="EMBL" id="JACCCW010000001">
    <property type="protein sequence ID" value="NYF78879.1"/>
    <property type="molecule type" value="Genomic_DNA"/>
</dbReference>
<organism evidence="10 11">
    <name type="scientific">Granulicella arctica</name>
    <dbReference type="NCBI Taxonomy" id="940613"/>
    <lineage>
        <taxon>Bacteria</taxon>
        <taxon>Pseudomonadati</taxon>
        <taxon>Acidobacteriota</taxon>
        <taxon>Terriglobia</taxon>
        <taxon>Terriglobales</taxon>
        <taxon>Acidobacteriaceae</taxon>
        <taxon>Granulicella</taxon>
    </lineage>
</organism>
<feature type="transmembrane region" description="Helical" evidence="8">
    <location>
        <begin position="21"/>
        <end position="41"/>
    </location>
</feature>
<dbReference type="GO" id="GO:0009279">
    <property type="term" value="C:cell outer membrane"/>
    <property type="evidence" value="ECO:0007669"/>
    <property type="project" value="UniProtKB-SubCell"/>
</dbReference>
<name>A0A7Y9TFZ1_9BACT</name>
<keyword evidence="3" id="KW-1134">Transmembrane beta strand</keyword>
<evidence type="ECO:0000256" key="6">
    <source>
        <dbReference type="ARBA" id="ARBA00023136"/>
    </source>
</evidence>
<dbReference type="InterPro" id="IPR008969">
    <property type="entry name" value="CarboxyPept-like_regulatory"/>
</dbReference>
<dbReference type="InterPro" id="IPR039426">
    <property type="entry name" value="TonB-dep_rcpt-like"/>
</dbReference>
<dbReference type="InterPro" id="IPR057601">
    <property type="entry name" value="Oar-like_b-barrel"/>
</dbReference>
<dbReference type="AlphaFoldDB" id="A0A7Y9TFZ1"/>
<keyword evidence="7" id="KW-0998">Cell outer membrane</keyword>